<accession>A0A8S5T4B5</accession>
<sequence length="30" mass="3257">MQLDSNMKGASAPFYFCSILYPAVDPAMMG</sequence>
<reference evidence="1" key="1">
    <citation type="journal article" date="2021" name="Proc. Natl. Acad. Sci. U.S.A.">
        <title>A Catalog of Tens of Thousands of Viruses from Human Metagenomes Reveals Hidden Associations with Chronic Diseases.</title>
        <authorList>
            <person name="Tisza M.J."/>
            <person name="Buck C.B."/>
        </authorList>
    </citation>
    <scope>NUCLEOTIDE SEQUENCE</scope>
    <source>
        <strain evidence="1">Ctn8e14</strain>
    </source>
</reference>
<name>A0A8S5T4B5_9CAUD</name>
<organism evidence="1">
    <name type="scientific">Siphoviridae sp. ctn8e14</name>
    <dbReference type="NCBI Taxonomy" id="2827936"/>
    <lineage>
        <taxon>Viruses</taxon>
        <taxon>Duplodnaviria</taxon>
        <taxon>Heunggongvirae</taxon>
        <taxon>Uroviricota</taxon>
        <taxon>Caudoviricetes</taxon>
    </lineage>
</organism>
<dbReference type="EMBL" id="BK032747">
    <property type="protein sequence ID" value="DAF58188.1"/>
    <property type="molecule type" value="Genomic_DNA"/>
</dbReference>
<proteinExistence type="predicted"/>
<evidence type="ECO:0000313" key="1">
    <source>
        <dbReference type="EMBL" id="DAF58188.1"/>
    </source>
</evidence>
<protein>
    <submittedName>
        <fullName evidence="1">Uncharacterized protein</fullName>
    </submittedName>
</protein>